<evidence type="ECO:0000256" key="6">
    <source>
        <dbReference type="ARBA" id="ARBA00022801"/>
    </source>
</evidence>
<evidence type="ECO:0000256" key="3">
    <source>
        <dbReference type="ARBA" id="ARBA00009595"/>
    </source>
</evidence>
<feature type="domain" description="Nudix hydrolase" evidence="10">
    <location>
        <begin position="152"/>
        <end position="277"/>
    </location>
</feature>
<dbReference type="CDD" id="cd03429">
    <property type="entry name" value="NUDIX_NADH_pyrophosphatase_Nudt13"/>
    <property type="match status" value="1"/>
</dbReference>
<comment type="catalytic activity">
    <reaction evidence="9">
        <text>a 5'-end NAD(+)-phospho-ribonucleoside in mRNA + H2O = a 5'-end phospho-adenosine-phospho-ribonucleoside in mRNA + beta-nicotinamide D-ribonucleotide + 2 H(+)</text>
        <dbReference type="Rhea" id="RHEA:60876"/>
        <dbReference type="Rhea" id="RHEA-COMP:15698"/>
        <dbReference type="Rhea" id="RHEA-COMP:15719"/>
        <dbReference type="ChEBI" id="CHEBI:14649"/>
        <dbReference type="ChEBI" id="CHEBI:15377"/>
        <dbReference type="ChEBI" id="CHEBI:15378"/>
        <dbReference type="ChEBI" id="CHEBI:144029"/>
        <dbReference type="ChEBI" id="CHEBI:144051"/>
    </reaction>
    <physiologicalReaction direction="left-to-right" evidence="9">
        <dbReference type="Rhea" id="RHEA:60877"/>
    </physiologicalReaction>
</comment>
<dbReference type="PANTHER" id="PTHR42904:SF6">
    <property type="entry name" value="NAD-CAPPED RNA HYDROLASE NUDT12"/>
    <property type="match status" value="1"/>
</dbReference>
<evidence type="ECO:0000256" key="4">
    <source>
        <dbReference type="ARBA" id="ARBA00012381"/>
    </source>
</evidence>
<comment type="cofactor">
    <cofactor evidence="1">
        <name>Mg(2+)</name>
        <dbReference type="ChEBI" id="CHEBI:18420"/>
    </cofactor>
</comment>
<comment type="similarity">
    <text evidence="3">Belongs to the Nudix hydrolase family. NudC subfamily.</text>
</comment>
<dbReference type="PROSITE" id="PS00893">
    <property type="entry name" value="NUDIX_BOX"/>
    <property type="match status" value="1"/>
</dbReference>
<dbReference type="InterPro" id="IPR049734">
    <property type="entry name" value="NudC-like_C"/>
</dbReference>
<dbReference type="Pfam" id="PF09297">
    <property type="entry name" value="Zn_ribbon_NUD"/>
    <property type="match status" value="1"/>
</dbReference>
<protein>
    <recommendedName>
        <fullName evidence="4">NAD(+) diphosphatase</fullName>
        <ecNumber evidence="4">3.6.1.22</ecNumber>
    </recommendedName>
</protein>
<evidence type="ECO:0000313" key="11">
    <source>
        <dbReference type="EMBL" id="GCA67793.1"/>
    </source>
</evidence>
<keyword evidence="6" id="KW-0378">Hydrolase</keyword>
<organism evidence="11 12">
    <name type="scientific">Mediterraneibacter butyricigenes</name>
    <dbReference type="NCBI Taxonomy" id="2316025"/>
    <lineage>
        <taxon>Bacteria</taxon>
        <taxon>Bacillati</taxon>
        <taxon>Bacillota</taxon>
        <taxon>Clostridia</taxon>
        <taxon>Lachnospirales</taxon>
        <taxon>Lachnospiraceae</taxon>
        <taxon>Mediterraneibacter</taxon>
    </lineage>
</organism>
<dbReference type="Gene3D" id="3.90.79.20">
    <property type="match status" value="1"/>
</dbReference>
<keyword evidence="7" id="KW-0460">Magnesium</keyword>
<dbReference type="InterPro" id="IPR050241">
    <property type="entry name" value="NAD-cap_RNA_hydrolase_NudC"/>
</dbReference>
<dbReference type="Gene3D" id="3.90.79.10">
    <property type="entry name" value="Nucleoside Triphosphate Pyrophosphohydrolase"/>
    <property type="match status" value="1"/>
</dbReference>
<dbReference type="GO" id="GO:0046872">
    <property type="term" value="F:metal ion binding"/>
    <property type="evidence" value="ECO:0007669"/>
    <property type="project" value="UniProtKB-KW"/>
</dbReference>
<dbReference type="SUPFAM" id="SSF55811">
    <property type="entry name" value="Nudix"/>
    <property type="match status" value="1"/>
</dbReference>
<dbReference type="GO" id="GO:0019677">
    <property type="term" value="P:NAD+ catabolic process"/>
    <property type="evidence" value="ECO:0007669"/>
    <property type="project" value="TreeGrafter"/>
</dbReference>
<dbReference type="RefSeq" id="WP_119298433.1">
    <property type="nucleotide sequence ID" value="NZ_BHGK01000001.1"/>
</dbReference>
<accession>A0A391PDK4</accession>
<dbReference type="Proteomes" id="UP000265643">
    <property type="component" value="Unassembled WGS sequence"/>
</dbReference>
<evidence type="ECO:0000259" key="10">
    <source>
        <dbReference type="PROSITE" id="PS51462"/>
    </source>
</evidence>
<dbReference type="GO" id="GO:0006742">
    <property type="term" value="P:NADP+ catabolic process"/>
    <property type="evidence" value="ECO:0007669"/>
    <property type="project" value="TreeGrafter"/>
</dbReference>
<dbReference type="PROSITE" id="PS51462">
    <property type="entry name" value="NUDIX"/>
    <property type="match status" value="1"/>
</dbReference>
<sequence>MIQDIYPHKLYNEYDPMAKVQADSPILNIYDGKILVQTEKFENNILEFPLKKELPDQLEYTYLFRVDDRKYFLWKEELPEESIPEGYSYVTERSLRKEGIGPCEAVFAATTGKHLSDWYRDTCYCGRCGIKMKQNDKERAMRCPSCDYVAYPRIMPAVIVGVKNKDRILLTRYRTGFAHNALIAGFTEIGETVEETVKREVMEEAGIRVKNLHYYKSQPWGTANDILLGFYCEVDGDDTITMDRNELKYAEWVQREEIVLQPGTFSLTNEMMRRFKEGEEI</sequence>
<dbReference type="NCBIfam" id="NF001299">
    <property type="entry name" value="PRK00241.1"/>
    <property type="match status" value="1"/>
</dbReference>
<dbReference type="AlphaFoldDB" id="A0A391PDK4"/>
<gene>
    <name evidence="11" type="ORF">KGMB01110_22290</name>
</gene>
<dbReference type="InterPro" id="IPR015376">
    <property type="entry name" value="Znr_NADH_PPase"/>
</dbReference>
<keyword evidence="12" id="KW-1185">Reference proteome</keyword>
<dbReference type="Pfam" id="PF00293">
    <property type="entry name" value="NUDIX"/>
    <property type="match status" value="1"/>
</dbReference>
<dbReference type="PANTHER" id="PTHR42904">
    <property type="entry name" value="NUDIX HYDROLASE, NUDC SUBFAMILY"/>
    <property type="match status" value="1"/>
</dbReference>
<keyword evidence="5" id="KW-0479">Metal-binding</keyword>
<evidence type="ECO:0000256" key="9">
    <source>
        <dbReference type="ARBA" id="ARBA00023679"/>
    </source>
</evidence>
<evidence type="ECO:0000256" key="2">
    <source>
        <dbReference type="ARBA" id="ARBA00001947"/>
    </source>
</evidence>
<dbReference type="GO" id="GO:0035529">
    <property type="term" value="F:NADH pyrophosphatase activity"/>
    <property type="evidence" value="ECO:0007669"/>
    <property type="project" value="TreeGrafter"/>
</dbReference>
<dbReference type="InterPro" id="IPR020084">
    <property type="entry name" value="NUDIX_hydrolase_CS"/>
</dbReference>
<dbReference type="EMBL" id="BHGK01000001">
    <property type="protein sequence ID" value="GCA67793.1"/>
    <property type="molecule type" value="Genomic_DNA"/>
</dbReference>
<dbReference type="InterPro" id="IPR000086">
    <property type="entry name" value="NUDIX_hydrolase_dom"/>
</dbReference>
<evidence type="ECO:0000313" key="12">
    <source>
        <dbReference type="Proteomes" id="UP000265643"/>
    </source>
</evidence>
<comment type="cofactor">
    <cofactor evidence="2">
        <name>Zn(2+)</name>
        <dbReference type="ChEBI" id="CHEBI:29105"/>
    </cofactor>
</comment>
<evidence type="ECO:0000256" key="5">
    <source>
        <dbReference type="ARBA" id="ARBA00022723"/>
    </source>
</evidence>
<name>A0A391PDK4_9FIRM</name>
<evidence type="ECO:0000256" key="8">
    <source>
        <dbReference type="ARBA" id="ARBA00023027"/>
    </source>
</evidence>
<evidence type="ECO:0000256" key="7">
    <source>
        <dbReference type="ARBA" id="ARBA00022842"/>
    </source>
</evidence>
<dbReference type="EC" id="3.6.1.22" evidence="4"/>
<evidence type="ECO:0000256" key="1">
    <source>
        <dbReference type="ARBA" id="ARBA00001946"/>
    </source>
</evidence>
<proteinExistence type="inferred from homology"/>
<dbReference type="InterPro" id="IPR015797">
    <property type="entry name" value="NUDIX_hydrolase-like_dom_sf"/>
</dbReference>
<dbReference type="GO" id="GO:0005829">
    <property type="term" value="C:cytosol"/>
    <property type="evidence" value="ECO:0007669"/>
    <property type="project" value="TreeGrafter"/>
</dbReference>
<comment type="caution">
    <text evidence="11">The sequence shown here is derived from an EMBL/GenBank/DDBJ whole genome shotgun (WGS) entry which is preliminary data.</text>
</comment>
<reference evidence="12" key="1">
    <citation type="submission" date="2018-09" db="EMBL/GenBank/DDBJ databases">
        <title>Draft Genome Sequence of Mediterraneibacter sp. KCTC 15684.</title>
        <authorList>
            <person name="Kim J.S."/>
            <person name="Han K.I."/>
            <person name="Suh M.K."/>
            <person name="Lee K.C."/>
            <person name="Eom M.K."/>
            <person name="Lee J.H."/>
            <person name="Park S.H."/>
            <person name="Kang S.W."/>
            <person name="Park J.E."/>
            <person name="Oh B.S."/>
            <person name="Yu S.Y."/>
            <person name="Choi S.H."/>
            <person name="Lee D.H."/>
            <person name="Yoon H."/>
            <person name="Kim B."/>
            <person name="Yang S.J."/>
            <person name="Lee J.S."/>
        </authorList>
    </citation>
    <scope>NUCLEOTIDE SEQUENCE [LARGE SCALE GENOMIC DNA]</scope>
    <source>
        <strain evidence="12">KCTC 15684</strain>
    </source>
</reference>
<keyword evidence="8" id="KW-0520">NAD</keyword>